<evidence type="ECO:0000313" key="2">
    <source>
        <dbReference type="Proteomes" id="UP000249375"/>
    </source>
</evidence>
<reference evidence="1 2" key="1">
    <citation type="submission" date="2018-11" db="EMBL/GenBank/DDBJ databases">
        <authorList>
            <person name="Na S.W."/>
            <person name="Baik M."/>
        </authorList>
    </citation>
    <scope>NUCLEOTIDE SEQUENCE [LARGE SCALE GENOMIC DNA]</scope>
    <source>
        <strain evidence="1 2">E39</strain>
    </source>
</reference>
<keyword evidence="2" id="KW-1185">Reference proteome</keyword>
<name>A0A5P8E8P4_9BACT</name>
<sequence>MLLLSVPAMAQEYAVQDSAFAEQAYSQGGYAANEECGKDDTPFSIAMPMYNGLYGSPYMFGGYYGGAYDLWHLHQGFNVQLSAGVTVASGRHTPKGAGFGQSISLAYAGKLNRNFSYAVILQGMHSTWGPVRNVGASVSGIVAYQPSDRFTLYAYFTKSLMNHPSRRMMPYPFYDEPAIDRIGAMADIKLGETSNLRIAVEMARMKNAYFDGDYYAGYNPYEPSRNYGFGLHRSMLPFGGYTIPY</sequence>
<dbReference type="KEGG" id="alq:C7Y71_010460"/>
<organism evidence="1 2">
    <name type="scientific">Pseudoprevotella muciniphila</name>
    <dbReference type="NCBI Taxonomy" id="2133944"/>
    <lineage>
        <taxon>Bacteria</taxon>
        <taxon>Pseudomonadati</taxon>
        <taxon>Bacteroidota</taxon>
        <taxon>Bacteroidia</taxon>
        <taxon>Bacteroidales</taxon>
        <taxon>Prevotellaceae</taxon>
        <taxon>Pseudoprevotella</taxon>
    </lineage>
</organism>
<dbReference type="Proteomes" id="UP000249375">
    <property type="component" value="Chromosome"/>
</dbReference>
<protein>
    <submittedName>
        <fullName evidence="1">Uncharacterized protein</fullName>
    </submittedName>
</protein>
<evidence type="ECO:0000313" key="1">
    <source>
        <dbReference type="EMBL" id="QFQ13399.1"/>
    </source>
</evidence>
<dbReference type="AlphaFoldDB" id="A0A5P8E8P4"/>
<gene>
    <name evidence="1" type="ORF">C7Y71_010460</name>
</gene>
<dbReference type="EMBL" id="CP033459">
    <property type="protein sequence ID" value="QFQ13399.1"/>
    <property type="molecule type" value="Genomic_DNA"/>
</dbReference>
<accession>A0A5P8E8P4</accession>
<proteinExistence type="predicted"/>